<feature type="domain" description="DM10" evidence="7">
    <location>
        <begin position="113"/>
        <end position="221"/>
    </location>
</feature>
<evidence type="ECO:0000256" key="2">
    <source>
        <dbReference type="ARBA" id="ARBA00004245"/>
    </source>
</evidence>
<comment type="caution">
    <text evidence="8">The sequence shown here is derived from an EMBL/GenBank/DDBJ whole genome shotgun (WGS) entry which is preliminary data.</text>
</comment>
<proteinExistence type="predicted"/>
<dbReference type="Pfam" id="PF06565">
    <property type="entry name" value="DM10_dom"/>
    <property type="match status" value="3"/>
</dbReference>
<organism evidence="8 9">
    <name type="scientific">Streblomastix strix</name>
    <dbReference type="NCBI Taxonomy" id="222440"/>
    <lineage>
        <taxon>Eukaryota</taxon>
        <taxon>Metamonada</taxon>
        <taxon>Preaxostyla</taxon>
        <taxon>Oxymonadida</taxon>
        <taxon>Streblomastigidae</taxon>
        <taxon>Streblomastix</taxon>
    </lineage>
</organism>
<evidence type="ECO:0000313" key="9">
    <source>
        <dbReference type="Proteomes" id="UP000324800"/>
    </source>
</evidence>
<keyword evidence="3" id="KW-0963">Cytoplasm</keyword>
<feature type="non-terminal residue" evidence="8">
    <location>
        <position position="765"/>
    </location>
</feature>
<sequence length="765" mass="87605">MAGSRGPWATKPDPRTEIHIPFLPGNVFVDPKKQSFHKSQTMDYRDGLVTTKPDYFSIGREFRHELDKRIDMDSVTKAREFTHTWTRESEGLGQSQGDLDASPQSIPSYIAYDKMVLAFLGYFKESVHESNEEVFRVRKVQVDYYLEDDTIEVLEHKQNNSGIPQGTFLHRHRVPRDGLHPDKGCITLDDFDIGKDVDIYGRVFHIYDANGSTRDYLKKEIGRELAVAELPLPYDQHQRTRDQIESHIRVTVRDPDMKLRNFLKYDRNVLRFNGYWHDPHKLGEKRFFAVHFFLSDNTIEILELKKQNSGHEAFPQFVRRQRVPRDGSAPIAFTDGQLWDCYKDTDLEVGKEIVVYGRKFLLYDCDEFTKEWYKTKHNYTDAKLQKLDLTSLGILDAPPADERDVGQGKTQKEREIPPWLGFGSELDSLATCFHIQPKVWPRDVFKLLVLDKEALHFLCRIETSIPGESERRFVLTFFLNDDSIQVYEPPQRNIGCVTGKFIDRTKIYKPDTNIFYGPKDFFVGAVIELRSKKFVLLDCDNVSFQITRELGCPPPDYARIEGEFRLRLTDKRNLKLYQDIQKKLEKLEKRGSIPLSEFSRELQQFDKAPSPLEIDALITVWGGGQGFDEQGMETQINVGKFRTSLVETPKILDGSLYKSNIPTLVHTQPHGSPEQQKARALNQTTRMSFGGGAEDGIRSAMIATTAVSLQPSNNNELTLTTRGSSVLGGNDAAMKQLPSPSPSLVKQIPHSTGVMNGRIRTTLLE</sequence>
<evidence type="ECO:0000256" key="1">
    <source>
        <dbReference type="ARBA" id="ARBA00004138"/>
    </source>
</evidence>
<comment type="subcellular location">
    <subcellularLocation>
        <location evidence="1">Cell projection</location>
        <location evidence="1">Cilium</location>
    </subcellularLocation>
    <subcellularLocation>
        <location evidence="2">Cytoplasm</location>
        <location evidence="2">Cytoskeleton</location>
    </subcellularLocation>
</comment>
<dbReference type="Proteomes" id="UP000324800">
    <property type="component" value="Unassembled WGS sequence"/>
</dbReference>
<dbReference type="EMBL" id="SNRW01006232">
    <property type="protein sequence ID" value="KAA6383463.1"/>
    <property type="molecule type" value="Genomic_DNA"/>
</dbReference>
<dbReference type="FunFam" id="2.30.29.170:FF:000004">
    <property type="entry name" value="EF-hand domain containing 2"/>
    <property type="match status" value="1"/>
</dbReference>
<dbReference type="SMART" id="SM00676">
    <property type="entry name" value="DM10"/>
    <property type="match status" value="3"/>
</dbReference>
<feature type="domain" description="DM10" evidence="7">
    <location>
        <begin position="266"/>
        <end position="377"/>
    </location>
</feature>
<dbReference type="InterPro" id="IPR006602">
    <property type="entry name" value="DM10_dom"/>
</dbReference>
<evidence type="ECO:0000256" key="6">
    <source>
        <dbReference type="ARBA" id="ARBA00023273"/>
    </source>
</evidence>
<dbReference type="PANTHER" id="PTHR12086">
    <property type="entry name" value="EF-HAND DOMAIN C-TERMINAL CONTAINING PROTEIN"/>
    <property type="match status" value="1"/>
</dbReference>
<keyword evidence="5" id="KW-0206">Cytoskeleton</keyword>
<evidence type="ECO:0000259" key="7">
    <source>
        <dbReference type="PROSITE" id="PS51336"/>
    </source>
</evidence>
<gene>
    <name evidence="8" type="ORF">EZS28_021009</name>
</gene>
<evidence type="ECO:0000256" key="3">
    <source>
        <dbReference type="ARBA" id="ARBA00022490"/>
    </source>
</evidence>
<evidence type="ECO:0000256" key="5">
    <source>
        <dbReference type="ARBA" id="ARBA00023212"/>
    </source>
</evidence>
<dbReference type="OrthoDB" id="10255210at2759"/>
<dbReference type="AlphaFoldDB" id="A0A5J4VMG3"/>
<dbReference type="GO" id="GO:0005856">
    <property type="term" value="C:cytoskeleton"/>
    <property type="evidence" value="ECO:0007669"/>
    <property type="project" value="UniProtKB-SubCell"/>
</dbReference>
<keyword evidence="6" id="KW-0966">Cell projection</keyword>
<dbReference type="GO" id="GO:0005929">
    <property type="term" value="C:cilium"/>
    <property type="evidence" value="ECO:0007669"/>
    <property type="project" value="UniProtKB-SubCell"/>
</dbReference>
<dbReference type="FunFam" id="2.30.29.170:FF:000002">
    <property type="entry name" value="EF-hand domain (C-terminal) containing 1"/>
    <property type="match status" value="1"/>
</dbReference>
<keyword evidence="4" id="KW-0677">Repeat</keyword>
<feature type="domain" description="DM10" evidence="7">
    <location>
        <begin position="451"/>
        <end position="551"/>
    </location>
</feature>
<protein>
    <submittedName>
        <fullName evidence="8">Putative flagellar protofilament ribbon protein rib74</fullName>
    </submittedName>
</protein>
<dbReference type="PROSITE" id="PS51336">
    <property type="entry name" value="DM10"/>
    <property type="match status" value="3"/>
</dbReference>
<name>A0A5J4VMG3_9EUKA</name>
<evidence type="ECO:0000313" key="8">
    <source>
        <dbReference type="EMBL" id="KAA6383463.1"/>
    </source>
</evidence>
<keyword evidence="8" id="KW-0282">Flagellum</keyword>
<reference evidence="8 9" key="1">
    <citation type="submission" date="2019-03" db="EMBL/GenBank/DDBJ databases">
        <title>Single cell metagenomics reveals metabolic interactions within the superorganism composed of flagellate Streblomastix strix and complex community of Bacteroidetes bacteria on its surface.</title>
        <authorList>
            <person name="Treitli S.C."/>
            <person name="Kolisko M."/>
            <person name="Husnik F."/>
            <person name="Keeling P."/>
            <person name="Hampl V."/>
        </authorList>
    </citation>
    <scope>NUCLEOTIDE SEQUENCE [LARGE SCALE GENOMIC DNA]</scope>
    <source>
        <strain evidence="8">ST1C</strain>
    </source>
</reference>
<dbReference type="InterPro" id="IPR040193">
    <property type="entry name" value="EFHC1/EFHC2/EFHB"/>
</dbReference>
<keyword evidence="8" id="KW-0969">Cilium</keyword>
<evidence type="ECO:0000256" key="4">
    <source>
        <dbReference type="ARBA" id="ARBA00022737"/>
    </source>
</evidence>
<accession>A0A5J4VMG3</accession>
<dbReference type="Gene3D" id="2.30.29.170">
    <property type="match status" value="3"/>
</dbReference>